<dbReference type="RefSeq" id="WP_323577829.1">
    <property type="nucleotide sequence ID" value="NZ_JAYGJQ010000002.1"/>
</dbReference>
<dbReference type="InterPro" id="IPR001387">
    <property type="entry name" value="Cro/C1-type_HTH"/>
</dbReference>
<dbReference type="Pfam" id="PF01381">
    <property type="entry name" value="HTH_3"/>
    <property type="match status" value="1"/>
</dbReference>
<feature type="domain" description="HTH cro/C1-type" evidence="1">
    <location>
        <begin position="30"/>
        <end position="73"/>
    </location>
</feature>
<proteinExistence type="predicted"/>
<dbReference type="EMBL" id="JAYGJQ010000002">
    <property type="protein sequence ID" value="MEA9357703.1"/>
    <property type="molecule type" value="Genomic_DNA"/>
</dbReference>
<dbReference type="NCBIfam" id="TIGR02147">
    <property type="entry name" value="Fsuc_second"/>
    <property type="match status" value="1"/>
</dbReference>
<accession>A0ABU5VXA6</accession>
<organism evidence="2 3">
    <name type="scientific">Bacteriovorax antarcticus</name>
    <dbReference type="NCBI Taxonomy" id="3088717"/>
    <lineage>
        <taxon>Bacteria</taxon>
        <taxon>Pseudomonadati</taxon>
        <taxon>Bdellovibrionota</taxon>
        <taxon>Bacteriovoracia</taxon>
        <taxon>Bacteriovoracales</taxon>
        <taxon>Bacteriovoracaceae</taxon>
        <taxon>Bacteriovorax</taxon>
    </lineage>
</organism>
<dbReference type="InterPro" id="IPR036390">
    <property type="entry name" value="WH_DNA-bd_sf"/>
</dbReference>
<comment type="caution">
    <text evidence="2">The sequence shown here is derived from an EMBL/GenBank/DDBJ whole genome shotgun (WGS) entry which is preliminary data.</text>
</comment>
<dbReference type="InterPro" id="IPR025537">
    <property type="entry name" value="DUF4423"/>
</dbReference>
<reference evidence="2 3" key="1">
    <citation type="submission" date="2023-11" db="EMBL/GenBank/DDBJ databases">
        <title>A Novel Polar Bacteriovorax (B. antarcticus) Isolated from the Biocrust in Antarctica.</title>
        <authorList>
            <person name="Mun W."/>
            <person name="Choi S.Y."/>
            <person name="Mitchell R.J."/>
        </authorList>
    </citation>
    <scope>NUCLEOTIDE SEQUENCE [LARGE SCALE GENOMIC DNA]</scope>
    <source>
        <strain evidence="2 3">PP10</strain>
    </source>
</reference>
<dbReference type="PROSITE" id="PS50943">
    <property type="entry name" value="HTH_CROC1"/>
    <property type="match status" value="1"/>
</dbReference>
<protein>
    <submittedName>
        <fullName evidence="2">TIGR02147 family protein</fullName>
    </submittedName>
</protein>
<dbReference type="Pfam" id="PF14394">
    <property type="entry name" value="DUF4423"/>
    <property type="match status" value="1"/>
</dbReference>
<dbReference type="SUPFAM" id="SSF47413">
    <property type="entry name" value="lambda repressor-like DNA-binding domains"/>
    <property type="match status" value="1"/>
</dbReference>
<evidence type="ECO:0000259" key="1">
    <source>
        <dbReference type="PROSITE" id="PS50943"/>
    </source>
</evidence>
<evidence type="ECO:0000313" key="3">
    <source>
        <dbReference type="Proteomes" id="UP001302274"/>
    </source>
</evidence>
<dbReference type="InterPro" id="IPR010982">
    <property type="entry name" value="Lambda_DNA-bd_dom_sf"/>
</dbReference>
<sequence length="265" mass="30679">MRNSFDYREILHNEIQTRKLRNSSYNISSFAKLIGLTPSRLSEILRGKVGLSVAKAAKICETLKFAESETSLFLDLVCSEHARNPKEKEEALGRLELHKFFVQYNDDQFNFIADWYHHAIIELISLDKTKTNTQISRSLGIDLKTTNEAIARLLNMNIIKEEKKGFSLSTTNRKTSTDIPSEAIRKLNKQMLNKATKAIDEQEIDNRDFSIIFLSFNKSQLKLAKERIKNFRRDFMKEFESSNGRDSVYSMGVQFFELTTSLEKK</sequence>
<dbReference type="Proteomes" id="UP001302274">
    <property type="component" value="Unassembled WGS sequence"/>
</dbReference>
<name>A0ABU5VXA6_9BACT</name>
<evidence type="ECO:0000313" key="2">
    <source>
        <dbReference type="EMBL" id="MEA9357703.1"/>
    </source>
</evidence>
<dbReference type="SUPFAM" id="SSF46785">
    <property type="entry name" value="Winged helix' DNA-binding domain"/>
    <property type="match status" value="1"/>
</dbReference>
<gene>
    <name evidence="2" type="ORF">SHI21_15845</name>
</gene>
<dbReference type="InterPro" id="IPR011873">
    <property type="entry name" value="CHP02147"/>
</dbReference>
<keyword evidence="3" id="KW-1185">Reference proteome</keyword>
<dbReference type="Gene3D" id="1.10.260.40">
    <property type="entry name" value="lambda repressor-like DNA-binding domains"/>
    <property type="match status" value="1"/>
</dbReference>
<dbReference type="CDD" id="cd00093">
    <property type="entry name" value="HTH_XRE"/>
    <property type="match status" value="1"/>
</dbReference>